<evidence type="ECO:0000313" key="2">
    <source>
        <dbReference type="EMBL" id="GMT35857.1"/>
    </source>
</evidence>
<organism evidence="2 3">
    <name type="scientific">Pristionchus fissidentatus</name>
    <dbReference type="NCBI Taxonomy" id="1538716"/>
    <lineage>
        <taxon>Eukaryota</taxon>
        <taxon>Metazoa</taxon>
        <taxon>Ecdysozoa</taxon>
        <taxon>Nematoda</taxon>
        <taxon>Chromadorea</taxon>
        <taxon>Rhabditida</taxon>
        <taxon>Rhabditina</taxon>
        <taxon>Diplogasteromorpha</taxon>
        <taxon>Diplogasteroidea</taxon>
        <taxon>Neodiplogasteridae</taxon>
        <taxon>Pristionchus</taxon>
    </lineage>
</organism>
<feature type="transmembrane region" description="Helical" evidence="1">
    <location>
        <begin position="54"/>
        <end position="78"/>
    </location>
</feature>
<keyword evidence="1" id="KW-1133">Transmembrane helix</keyword>
<keyword evidence="3" id="KW-1185">Reference proteome</keyword>
<dbReference type="AlphaFoldDB" id="A0AAV5WUY6"/>
<feature type="transmembrane region" description="Helical" evidence="1">
    <location>
        <begin position="12"/>
        <end position="34"/>
    </location>
</feature>
<dbReference type="Proteomes" id="UP001432322">
    <property type="component" value="Unassembled WGS sequence"/>
</dbReference>
<comment type="caution">
    <text evidence="2">The sequence shown here is derived from an EMBL/GenBank/DDBJ whole genome shotgun (WGS) entry which is preliminary data.</text>
</comment>
<gene>
    <name evidence="2" type="ORF">PFISCL1PPCAC_27154</name>
</gene>
<keyword evidence="1" id="KW-0472">Membrane</keyword>
<evidence type="ECO:0000313" key="3">
    <source>
        <dbReference type="Proteomes" id="UP001432322"/>
    </source>
</evidence>
<dbReference type="EMBL" id="BTSY01000007">
    <property type="protein sequence ID" value="GMT35857.1"/>
    <property type="molecule type" value="Genomic_DNA"/>
</dbReference>
<reference evidence="2" key="1">
    <citation type="submission" date="2023-10" db="EMBL/GenBank/DDBJ databases">
        <title>Genome assembly of Pristionchus species.</title>
        <authorList>
            <person name="Yoshida K."/>
            <person name="Sommer R.J."/>
        </authorList>
    </citation>
    <scope>NUCLEOTIDE SEQUENCE</scope>
    <source>
        <strain evidence="2">RS5133</strain>
    </source>
</reference>
<sequence>FYLLSAFFISHYFLAVIFRNILLVFSALLSQATLSFFSASSVYFITRKNEWLSTWFVITCIMLTCVHLSTPLILFLTIQSHRFLVTRRKAEIFVRTAQESLKRQSNCRSSDVIELSPSSLGEENLELPASVQKFHSISLDSYHDCEDE</sequence>
<name>A0AAV5WUY6_9BILA</name>
<keyword evidence="1" id="KW-0812">Transmembrane</keyword>
<proteinExistence type="predicted"/>
<evidence type="ECO:0008006" key="4">
    <source>
        <dbReference type="Google" id="ProtNLM"/>
    </source>
</evidence>
<evidence type="ECO:0000256" key="1">
    <source>
        <dbReference type="SAM" id="Phobius"/>
    </source>
</evidence>
<accession>A0AAV5WUY6</accession>
<protein>
    <recommendedName>
        <fullName evidence="4">G protein-coupled receptor</fullName>
    </recommendedName>
</protein>
<feature type="non-terminal residue" evidence="2">
    <location>
        <position position="1"/>
    </location>
</feature>